<dbReference type="PROSITE" id="PS00409">
    <property type="entry name" value="PROKAR_NTER_METHYL"/>
    <property type="match status" value="1"/>
</dbReference>
<evidence type="ECO:0000256" key="6">
    <source>
        <dbReference type="ARBA" id="ARBA00022989"/>
    </source>
</evidence>
<evidence type="ECO:0000256" key="3">
    <source>
        <dbReference type="ARBA" id="ARBA00022481"/>
    </source>
</evidence>
<dbReference type="GO" id="GO:0015628">
    <property type="term" value="P:protein secretion by the type II secretion system"/>
    <property type="evidence" value="ECO:0007669"/>
    <property type="project" value="TreeGrafter"/>
</dbReference>
<keyword evidence="5 8" id="KW-0812">Transmembrane</keyword>
<dbReference type="InterPro" id="IPR051621">
    <property type="entry name" value="T2SS_protein_J"/>
</dbReference>
<evidence type="ECO:0000313" key="9">
    <source>
        <dbReference type="EMBL" id="MBK5929389.1"/>
    </source>
</evidence>
<keyword evidence="4" id="KW-0997">Cell inner membrane</keyword>
<dbReference type="InterPro" id="IPR045584">
    <property type="entry name" value="Pilin-like"/>
</dbReference>
<evidence type="ECO:0000313" key="10">
    <source>
        <dbReference type="Proteomes" id="UP001296967"/>
    </source>
</evidence>
<accession>A0AAJ0UDA8</accession>
<dbReference type="GO" id="GO:0005886">
    <property type="term" value="C:plasma membrane"/>
    <property type="evidence" value="ECO:0007669"/>
    <property type="project" value="UniProtKB-SubCell"/>
</dbReference>
<dbReference type="NCBIfam" id="TIGR02532">
    <property type="entry name" value="IV_pilin_GFxxxE"/>
    <property type="match status" value="1"/>
</dbReference>
<dbReference type="PANTHER" id="PTHR39583:SF2">
    <property type="entry name" value="TYPE II SECRETION SYSTEM PROTEIN J"/>
    <property type="match status" value="1"/>
</dbReference>
<reference evidence="9" key="2">
    <citation type="journal article" date="2020" name="Microorganisms">
        <title>Osmotic Adaptation and Compatible Solute Biosynthesis of Phototrophic Bacteria as Revealed from Genome Analyses.</title>
        <authorList>
            <person name="Imhoff J.F."/>
            <person name="Rahn T."/>
            <person name="Kunzel S."/>
            <person name="Keller A."/>
            <person name="Neulinger S.C."/>
        </authorList>
    </citation>
    <scope>NUCLEOTIDE SEQUENCE</scope>
    <source>
        <strain evidence="9">DSM 4395</strain>
    </source>
</reference>
<reference evidence="9" key="1">
    <citation type="submission" date="2017-05" db="EMBL/GenBank/DDBJ databases">
        <authorList>
            <person name="Imhoff J.F."/>
            <person name="Rahn T."/>
            <person name="Kuenzel S."/>
            <person name="Neulinger S.C."/>
        </authorList>
    </citation>
    <scope>NUCLEOTIDE SEQUENCE</scope>
    <source>
        <strain evidence="9">DSM 4395</strain>
    </source>
</reference>
<evidence type="ECO:0000256" key="1">
    <source>
        <dbReference type="ARBA" id="ARBA00004377"/>
    </source>
</evidence>
<evidence type="ECO:0000256" key="7">
    <source>
        <dbReference type="ARBA" id="ARBA00023136"/>
    </source>
</evidence>
<evidence type="ECO:0000256" key="5">
    <source>
        <dbReference type="ARBA" id="ARBA00022692"/>
    </source>
</evidence>
<keyword evidence="10" id="KW-1185">Reference proteome</keyword>
<evidence type="ECO:0000256" key="2">
    <source>
        <dbReference type="ARBA" id="ARBA00022475"/>
    </source>
</evidence>
<evidence type="ECO:0000256" key="4">
    <source>
        <dbReference type="ARBA" id="ARBA00022519"/>
    </source>
</evidence>
<protein>
    <submittedName>
        <fullName evidence="9">General secretion pathway protein GspJ</fullName>
    </submittedName>
</protein>
<keyword evidence="7 8" id="KW-0472">Membrane</keyword>
<keyword evidence="6 8" id="KW-1133">Transmembrane helix</keyword>
<comment type="subcellular location">
    <subcellularLocation>
        <location evidence="1">Cell inner membrane</location>
        <topology evidence="1">Single-pass membrane protein</topology>
    </subcellularLocation>
</comment>
<dbReference type="RefSeq" id="WP_201243741.1">
    <property type="nucleotide sequence ID" value="NZ_NHSF01000014.1"/>
</dbReference>
<dbReference type="InterPro" id="IPR012902">
    <property type="entry name" value="N_methyl_site"/>
</dbReference>
<evidence type="ECO:0000256" key="8">
    <source>
        <dbReference type="SAM" id="Phobius"/>
    </source>
</evidence>
<name>A0AAJ0UDA8_HALSE</name>
<dbReference type="Pfam" id="PF07963">
    <property type="entry name" value="N_methyl"/>
    <property type="match status" value="1"/>
</dbReference>
<dbReference type="Proteomes" id="UP001296967">
    <property type="component" value="Unassembled WGS sequence"/>
</dbReference>
<proteinExistence type="predicted"/>
<dbReference type="PANTHER" id="PTHR39583">
    <property type="entry name" value="TYPE II SECRETION SYSTEM PROTEIN J-RELATED"/>
    <property type="match status" value="1"/>
</dbReference>
<keyword evidence="2" id="KW-1003">Cell membrane</keyword>
<organism evidence="9 10">
    <name type="scientific">Halochromatium salexigens</name>
    <name type="common">Chromatium salexigens</name>
    <dbReference type="NCBI Taxonomy" id="49447"/>
    <lineage>
        <taxon>Bacteria</taxon>
        <taxon>Pseudomonadati</taxon>
        <taxon>Pseudomonadota</taxon>
        <taxon>Gammaproteobacteria</taxon>
        <taxon>Chromatiales</taxon>
        <taxon>Chromatiaceae</taxon>
        <taxon>Halochromatium</taxon>
    </lineage>
</organism>
<dbReference type="SUPFAM" id="SSF54523">
    <property type="entry name" value="Pili subunits"/>
    <property type="match status" value="1"/>
</dbReference>
<dbReference type="AlphaFoldDB" id="A0AAJ0UDA8"/>
<keyword evidence="3" id="KW-0488">Methylation</keyword>
<dbReference type="EMBL" id="NHSF01000014">
    <property type="protein sequence ID" value="MBK5929389.1"/>
    <property type="molecule type" value="Genomic_DNA"/>
</dbReference>
<feature type="transmembrane region" description="Helical" evidence="8">
    <location>
        <begin position="12"/>
        <end position="32"/>
    </location>
</feature>
<sequence length="236" mass="26425">MRSQASRGFTLVELLIALSLISLITLLLFSGLRLGSRSWEAVETVSERVADLRIARNLIERALRQTQALTLVVDGVERSVFAGEAEALEWVAPLSDHVGIPGLYILRLGLEEAGEYPRLVLTRWLLHDEVLNDGAENPIWEPLMEGVGASAEPGAFDRDLAQGAYGRTVLLPRVERFRLEYFGQLPGGVEREWSEEWIDQRALPEAVRLTLSTPEQPWPDALVRLPGPQVIRDQDR</sequence>
<comment type="caution">
    <text evidence="9">The sequence shown here is derived from an EMBL/GenBank/DDBJ whole genome shotgun (WGS) entry which is preliminary data.</text>
</comment>
<gene>
    <name evidence="9" type="ORF">CCR82_02275</name>
</gene>